<dbReference type="SUPFAM" id="SSF53067">
    <property type="entry name" value="Actin-like ATPase domain"/>
    <property type="match status" value="2"/>
</dbReference>
<comment type="similarity">
    <text evidence="2">Belongs to the FGGY kinase family.</text>
</comment>
<accession>A0ABY7E5Q6</accession>
<dbReference type="Pfam" id="PF02782">
    <property type="entry name" value="FGGY_C"/>
    <property type="match status" value="1"/>
</dbReference>
<dbReference type="EMBL" id="CP111016">
    <property type="protein sequence ID" value="WAR04292.1"/>
    <property type="molecule type" value="Genomic_DNA"/>
</dbReference>
<feature type="domain" description="Carbohydrate kinase FGGY N-terminal" evidence="9">
    <location>
        <begin position="30"/>
        <end position="200"/>
    </location>
</feature>
<dbReference type="PROSITE" id="PS00933">
    <property type="entry name" value="FGGY_KINASES_1"/>
    <property type="match status" value="1"/>
</dbReference>
<dbReference type="InterPro" id="IPR043129">
    <property type="entry name" value="ATPase_NBD"/>
</dbReference>
<evidence type="ECO:0000256" key="6">
    <source>
        <dbReference type="ARBA" id="ARBA00022777"/>
    </source>
</evidence>
<sequence length="359" mass="39444">SISKIAAISMRCGFLQTVANGRKMSTTHLVGAVDQGTSSSRFLIFSAKDGKLITFHQQEIEQKYPNEGWCEEDPIEILGSVQTCISEAMNKLKALDISPDRIKCVGITNQRETTLVWDKVTGKPLYNAIVWLDMRTASTVKQMIGQTPNKSKDDLRLQCGLPITTYFSALKLRWLLDNVPEVAAAVEDGRCLFGTVDAWFFGVDESVLPEIRSSSEILGDQQAALVGQQCFQPGQAKNTWSNPRMGAVAIAGACIRWLRDNLGIISSSEESGSSVFTTKEHIARAALEAVCFQTRELLEAMNEDSGIPLKSIQVDGGMTANGLLMQLQADLMGIDVVWMSQSGTDVVRNCLQDEWEQIV</sequence>
<keyword evidence="7" id="KW-0067">ATP-binding</keyword>
<dbReference type="Pfam" id="PF00370">
    <property type="entry name" value="FGGY_N"/>
    <property type="match status" value="1"/>
</dbReference>
<feature type="non-terminal residue" evidence="11">
    <location>
        <position position="1"/>
    </location>
</feature>
<evidence type="ECO:0000256" key="3">
    <source>
        <dbReference type="ARBA" id="ARBA00012099"/>
    </source>
</evidence>
<feature type="domain" description="Carbohydrate kinase FGGY C-terminal" evidence="10">
    <location>
        <begin position="272"/>
        <end position="341"/>
    </location>
</feature>
<dbReference type="PANTHER" id="PTHR10196">
    <property type="entry name" value="SUGAR KINASE"/>
    <property type="match status" value="1"/>
</dbReference>
<evidence type="ECO:0000256" key="1">
    <source>
        <dbReference type="ARBA" id="ARBA00005190"/>
    </source>
</evidence>
<evidence type="ECO:0000259" key="10">
    <source>
        <dbReference type="Pfam" id="PF02782"/>
    </source>
</evidence>
<gene>
    <name evidence="11" type="ORF">MAR_019661</name>
</gene>
<evidence type="ECO:0000256" key="2">
    <source>
        <dbReference type="ARBA" id="ARBA00009156"/>
    </source>
</evidence>
<protein>
    <recommendedName>
        <fullName evidence="3">glycerol kinase</fullName>
        <ecNumber evidence="3">2.7.1.30</ecNumber>
    </recommendedName>
    <alternativeName>
        <fullName evidence="8">ATP:glycerol 3-phosphotransferase</fullName>
    </alternativeName>
</protein>
<evidence type="ECO:0000259" key="9">
    <source>
        <dbReference type="Pfam" id="PF00370"/>
    </source>
</evidence>
<evidence type="ECO:0000313" key="11">
    <source>
        <dbReference type="EMBL" id="WAR04292.1"/>
    </source>
</evidence>
<proteinExistence type="inferred from homology"/>
<dbReference type="InterPro" id="IPR018483">
    <property type="entry name" value="Carb_kinase_FGGY_CS"/>
</dbReference>
<keyword evidence="6" id="KW-0418">Kinase</keyword>
<organism evidence="11 12">
    <name type="scientific">Mya arenaria</name>
    <name type="common">Soft-shell clam</name>
    <dbReference type="NCBI Taxonomy" id="6604"/>
    <lineage>
        <taxon>Eukaryota</taxon>
        <taxon>Metazoa</taxon>
        <taxon>Spiralia</taxon>
        <taxon>Lophotrochozoa</taxon>
        <taxon>Mollusca</taxon>
        <taxon>Bivalvia</taxon>
        <taxon>Autobranchia</taxon>
        <taxon>Heteroconchia</taxon>
        <taxon>Euheterodonta</taxon>
        <taxon>Imparidentia</taxon>
        <taxon>Neoheterodontei</taxon>
        <taxon>Myida</taxon>
        <taxon>Myoidea</taxon>
        <taxon>Myidae</taxon>
        <taxon>Mya</taxon>
    </lineage>
</organism>
<dbReference type="Gene3D" id="3.30.420.40">
    <property type="match status" value="2"/>
</dbReference>
<evidence type="ECO:0000313" key="12">
    <source>
        <dbReference type="Proteomes" id="UP001164746"/>
    </source>
</evidence>
<evidence type="ECO:0000256" key="4">
    <source>
        <dbReference type="ARBA" id="ARBA00022679"/>
    </source>
</evidence>
<dbReference type="Proteomes" id="UP001164746">
    <property type="component" value="Chromosome 5"/>
</dbReference>
<name>A0ABY7E5Q6_MYAAR</name>
<dbReference type="InterPro" id="IPR018485">
    <property type="entry name" value="FGGY_C"/>
</dbReference>
<keyword evidence="4" id="KW-0808">Transferase</keyword>
<reference evidence="11" key="1">
    <citation type="submission" date="2022-11" db="EMBL/GenBank/DDBJ databases">
        <title>Centuries of genome instability and evolution in soft-shell clam transmissible cancer (bioRxiv).</title>
        <authorList>
            <person name="Hart S.F.M."/>
            <person name="Yonemitsu M.A."/>
            <person name="Giersch R.M."/>
            <person name="Beal B.F."/>
            <person name="Arriagada G."/>
            <person name="Davis B.W."/>
            <person name="Ostrander E.A."/>
            <person name="Goff S.P."/>
            <person name="Metzger M.J."/>
        </authorList>
    </citation>
    <scope>NUCLEOTIDE SEQUENCE</scope>
    <source>
        <strain evidence="11">MELC-2E11</strain>
        <tissue evidence="11">Siphon/mantle</tissue>
    </source>
</reference>
<evidence type="ECO:0000256" key="7">
    <source>
        <dbReference type="ARBA" id="ARBA00022840"/>
    </source>
</evidence>
<keyword evidence="5" id="KW-0547">Nucleotide-binding</keyword>
<evidence type="ECO:0000256" key="5">
    <source>
        <dbReference type="ARBA" id="ARBA00022741"/>
    </source>
</evidence>
<dbReference type="EC" id="2.7.1.30" evidence="3"/>
<comment type="pathway">
    <text evidence="1">Polyol metabolism; glycerol degradation via glycerol kinase pathway; sn-glycerol 3-phosphate from glycerol: step 1/1.</text>
</comment>
<keyword evidence="12" id="KW-1185">Reference proteome</keyword>
<dbReference type="InterPro" id="IPR018484">
    <property type="entry name" value="FGGY_N"/>
</dbReference>
<dbReference type="PANTHER" id="PTHR10196:SF69">
    <property type="entry name" value="GLYCEROL KINASE"/>
    <property type="match status" value="1"/>
</dbReference>
<evidence type="ECO:0000256" key="8">
    <source>
        <dbReference type="ARBA" id="ARBA00043149"/>
    </source>
</evidence>